<dbReference type="OrthoDB" id="3447380at2"/>
<accession>A0A3N1DAX1</accession>
<dbReference type="AlphaFoldDB" id="A0A3N1DAX1"/>
<protein>
    <recommendedName>
        <fullName evidence="4">Carboxypeptidase regulatory-like domain-containing protein</fullName>
    </recommendedName>
</protein>
<evidence type="ECO:0000313" key="2">
    <source>
        <dbReference type="EMBL" id="ROO90616.1"/>
    </source>
</evidence>
<feature type="chain" id="PRO_5018019837" description="Carboxypeptidase regulatory-like domain-containing protein" evidence="1">
    <location>
        <begin position="27"/>
        <end position="435"/>
    </location>
</feature>
<reference evidence="2 3" key="1">
    <citation type="submission" date="2018-11" db="EMBL/GenBank/DDBJ databases">
        <title>Sequencing the genomes of 1000 actinobacteria strains.</title>
        <authorList>
            <person name="Klenk H.-P."/>
        </authorList>
    </citation>
    <scope>NUCLEOTIDE SEQUENCE [LARGE SCALE GENOMIC DNA]</scope>
    <source>
        <strain evidence="2 3">DSM 44254</strain>
    </source>
</reference>
<evidence type="ECO:0000256" key="1">
    <source>
        <dbReference type="SAM" id="SignalP"/>
    </source>
</evidence>
<comment type="caution">
    <text evidence="2">The sequence shown here is derived from an EMBL/GenBank/DDBJ whole genome shotgun (WGS) entry which is preliminary data.</text>
</comment>
<keyword evidence="1" id="KW-0732">Signal</keyword>
<sequence>MFQRMTAVGSAAMLLMTLLGAAPARAAATYQVLDATAQVTDIFEGDLYQVALSGRLVTVDGDGTTVPVANAPMRATSPLADPCQPSSVDFVTDASGRFTALSGRVCGGRPWTIKASPAGTPVTRQVALTPAQVRVKAFEALPSITATGSLLSLDATVEQRDRGGAWIPMSAPVTIANADGSFVIHTSTGSDGRVSRTSTDAARSADWHIELDGLKDVHGGATATSFYAYPIKASFFAVKARTPKKSGDGLSLTGTLGFGPKNATDLRSSASVRLEHSRDEKSWKQVGGAAIGTGNTFWILEENPTRGYYRVRLPAAGAFAGAVGPSTRVQAQTQVEGRPDVLSKKKGKSTVRVKGRLGWYTGSAYAAFAEQPLTLWFKPAGGKKWTRKKTFRTDAKGKYDFKTVATRTGQWEVRFAGTSWTLPSVGDRVTVAVRG</sequence>
<dbReference type="RefSeq" id="WP_148086267.1">
    <property type="nucleotide sequence ID" value="NZ_RJKE01000001.1"/>
</dbReference>
<feature type="signal peptide" evidence="1">
    <location>
        <begin position="1"/>
        <end position="26"/>
    </location>
</feature>
<name>A0A3N1DAX1_9ACTN</name>
<evidence type="ECO:0000313" key="3">
    <source>
        <dbReference type="Proteomes" id="UP000272400"/>
    </source>
</evidence>
<evidence type="ECO:0008006" key="4">
    <source>
        <dbReference type="Google" id="ProtNLM"/>
    </source>
</evidence>
<dbReference type="Proteomes" id="UP000272400">
    <property type="component" value="Unassembled WGS sequence"/>
</dbReference>
<organism evidence="2 3">
    <name type="scientific">Actinocorallia herbida</name>
    <dbReference type="NCBI Taxonomy" id="58109"/>
    <lineage>
        <taxon>Bacteria</taxon>
        <taxon>Bacillati</taxon>
        <taxon>Actinomycetota</taxon>
        <taxon>Actinomycetes</taxon>
        <taxon>Streptosporangiales</taxon>
        <taxon>Thermomonosporaceae</taxon>
        <taxon>Actinocorallia</taxon>
    </lineage>
</organism>
<proteinExistence type="predicted"/>
<gene>
    <name evidence="2" type="ORF">EDD29_8348</name>
</gene>
<dbReference type="EMBL" id="RJKE01000001">
    <property type="protein sequence ID" value="ROO90616.1"/>
    <property type="molecule type" value="Genomic_DNA"/>
</dbReference>
<keyword evidence="3" id="KW-1185">Reference proteome</keyword>